<dbReference type="Gene3D" id="2.170.15.10">
    <property type="entry name" value="Proaerolysin, chain A, domain 3"/>
    <property type="match status" value="1"/>
</dbReference>
<dbReference type="Pfam" id="PF03318">
    <property type="entry name" value="ETX_MTX2"/>
    <property type="match status" value="1"/>
</dbReference>
<accession>A0A0H4WVG4</accession>
<dbReference type="PATRIC" id="fig|1297742.4.peg.3758"/>
<dbReference type="OrthoDB" id="5511699at2"/>
<dbReference type="Gene3D" id="2.80.10.50">
    <property type="match status" value="1"/>
</dbReference>
<name>A0A0H4WVG4_9BACT</name>
<dbReference type="KEGG" id="mym:A176_003721"/>
<reference evidence="1 2" key="1">
    <citation type="journal article" date="2016" name="PLoS ONE">
        <title>Complete Genome Sequence and Comparative Genomics of a Novel Myxobacterium Myxococcus hansupus.</title>
        <authorList>
            <person name="Sharma G."/>
            <person name="Narwani T."/>
            <person name="Subramanian S."/>
        </authorList>
    </citation>
    <scope>NUCLEOTIDE SEQUENCE [LARGE SCALE GENOMIC DNA]</scope>
    <source>
        <strain evidence="2">mixupus</strain>
    </source>
</reference>
<dbReference type="RefSeq" id="WP_002637449.1">
    <property type="nucleotide sequence ID" value="NZ_CP012109.1"/>
</dbReference>
<dbReference type="PANTHER" id="PTHR39244:SF5">
    <property type="entry name" value="NATTERIN-3-LIKE"/>
    <property type="match status" value="1"/>
</dbReference>
<dbReference type="STRING" id="1297742.A176_003721"/>
<dbReference type="EMBL" id="CP012109">
    <property type="protein sequence ID" value="AKQ66809.1"/>
    <property type="molecule type" value="Genomic_DNA"/>
</dbReference>
<dbReference type="PANTHER" id="PTHR39244">
    <property type="entry name" value="NATTERIN-4"/>
    <property type="match status" value="1"/>
</dbReference>
<dbReference type="InterPro" id="IPR004991">
    <property type="entry name" value="Aerolysin-like"/>
</dbReference>
<dbReference type="AlphaFoldDB" id="A0A0H4WVG4"/>
<evidence type="ECO:0000313" key="1">
    <source>
        <dbReference type="EMBL" id="AKQ66809.1"/>
    </source>
</evidence>
<organism evidence="1 2">
    <name type="scientific">Pseudomyxococcus hansupus</name>
    <dbReference type="NCBI Taxonomy" id="1297742"/>
    <lineage>
        <taxon>Bacteria</taxon>
        <taxon>Pseudomonadati</taxon>
        <taxon>Myxococcota</taxon>
        <taxon>Myxococcia</taxon>
        <taxon>Myxococcales</taxon>
        <taxon>Cystobacterineae</taxon>
        <taxon>Myxococcaceae</taxon>
        <taxon>Pseudomyxococcus</taxon>
    </lineage>
</organism>
<gene>
    <name evidence="1" type="ORF">A176_003721</name>
</gene>
<keyword evidence="2" id="KW-1185">Reference proteome</keyword>
<dbReference type="SUPFAM" id="SSF56973">
    <property type="entry name" value="Aerolisin/ETX pore-forming domain"/>
    <property type="match status" value="1"/>
</dbReference>
<proteinExistence type="predicted"/>
<sequence length="333" mass="36614">MSDVVYRSFISKAFSPEGKQLAISASADNHAVTVQNLDYTNDLQLWEVRNTRGDEGFSIINKSTGRAICRASNEQGASLITVGLEAINTNDLAVWRNEGNETFNPIYSFADWEQKINILGNGPYRAGTQLVTWEWSGGGDNEKWAQVKDARQIRLKAINFDMNVANIEDYSPKVGGTQTVTNITSSEQLQTLSFKFVEGHSYSFTHERGLSVSQSLEFKGGLPGLKEGKVAWTIEGSWKYVQEQESTDDSEVAISVPVKVPANSSIRVSVLMLQARISVPYSATIETVYADGTTQTSETGGLFGGVNTYNLITKYEDLGPVARGATRTLLRRL</sequence>
<dbReference type="eggNOG" id="COG2931">
    <property type="taxonomic scope" value="Bacteria"/>
</dbReference>
<evidence type="ECO:0008006" key="3">
    <source>
        <dbReference type="Google" id="ProtNLM"/>
    </source>
</evidence>
<dbReference type="Proteomes" id="UP000009026">
    <property type="component" value="Chromosome"/>
</dbReference>
<dbReference type="InterPro" id="IPR035992">
    <property type="entry name" value="Ricin_B-like_lectins"/>
</dbReference>
<protein>
    <recommendedName>
        <fullName evidence="3">Ricin B lectin domain-containing protein</fullName>
    </recommendedName>
</protein>
<dbReference type="SUPFAM" id="SSF50370">
    <property type="entry name" value="Ricin B-like lectins"/>
    <property type="match status" value="1"/>
</dbReference>
<evidence type="ECO:0000313" key="2">
    <source>
        <dbReference type="Proteomes" id="UP000009026"/>
    </source>
</evidence>
<dbReference type="InterPro" id="IPR053237">
    <property type="entry name" value="Natterin_C"/>
</dbReference>